<dbReference type="Gene3D" id="1.10.1790.10">
    <property type="entry name" value="PRD domain"/>
    <property type="match status" value="1"/>
</dbReference>
<dbReference type="Pfam" id="PF00874">
    <property type="entry name" value="PRD"/>
    <property type="match status" value="1"/>
</dbReference>
<accession>T0BL79</accession>
<dbReference type="Gene3D" id="3.40.930.10">
    <property type="entry name" value="Mannitol-specific EII, Chain A"/>
    <property type="match status" value="1"/>
</dbReference>
<dbReference type="InterPro" id="IPR011608">
    <property type="entry name" value="PRD"/>
</dbReference>
<dbReference type="PROSITE" id="PS51094">
    <property type="entry name" value="PTS_EIIA_TYPE_2"/>
    <property type="match status" value="1"/>
</dbReference>
<dbReference type="Pfam" id="PF08279">
    <property type="entry name" value="HTH_11"/>
    <property type="match status" value="1"/>
</dbReference>
<keyword evidence="1" id="KW-0808">Transferase</keyword>
<dbReference type="GO" id="GO:0006355">
    <property type="term" value="P:regulation of DNA-templated transcription"/>
    <property type="evidence" value="ECO:0007669"/>
    <property type="project" value="InterPro"/>
</dbReference>
<dbReference type="Pfam" id="PF00359">
    <property type="entry name" value="PTS_EIIA_2"/>
    <property type="match status" value="1"/>
</dbReference>
<evidence type="ECO:0000313" key="5">
    <source>
        <dbReference type="EMBL" id="UNO48940.1"/>
    </source>
</evidence>
<dbReference type="SUPFAM" id="SSF52794">
    <property type="entry name" value="PTS system IIB component-like"/>
    <property type="match status" value="1"/>
</dbReference>
<protein>
    <submittedName>
        <fullName evidence="5">BglG family transcription antiterminator</fullName>
    </submittedName>
</protein>
<keyword evidence="2" id="KW-0677">Repeat</keyword>
<dbReference type="GO" id="GO:0009401">
    <property type="term" value="P:phosphoenolpyruvate-dependent sugar phosphotransferase system"/>
    <property type="evidence" value="ECO:0007669"/>
    <property type="project" value="InterPro"/>
</dbReference>
<keyword evidence="3" id="KW-0805">Transcription regulation</keyword>
<accession>A0A9E7CS32</accession>
<dbReference type="CDD" id="cd05568">
    <property type="entry name" value="PTS_IIB_bgl_like"/>
    <property type="match status" value="1"/>
</dbReference>
<dbReference type="PROSITE" id="PS51099">
    <property type="entry name" value="PTS_EIIB_TYPE_2"/>
    <property type="match status" value="1"/>
</dbReference>
<evidence type="ECO:0000256" key="3">
    <source>
        <dbReference type="ARBA" id="ARBA00023015"/>
    </source>
</evidence>
<dbReference type="AlphaFoldDB" id="T0BL79"/>
<dbReference type="PROSITE" id="PS51372">
    <property type="entry name" value="PRD_2"/>
    <property type="match status" value="1"/>
</dbReference>
<organism evidence="5 6">
    <name type="scientific">Alicyclobacillus acidoterrestris (strain ATCC 49025 / DSM 3922 / CIP 106132 / NCIMB 13137 / GD3B)</name>
    <dbReference type="NCBI Taxonomy" id="1356854"/>
    <lineage>
        <taxon>Bacteria</taxon>
        <taxon>Bacillati</taxon>
        <taxon>Bacillota</taxon>
        <taxon>Bacilli</taxon>
        <taxon>Bacillales</taxon>
        <taxon>Alicyclobacillaceae</taxon>
        <taxon>Alicyclobacillus</taxon>
    </lineage>
</organism>
<evidence type="ECO:0000313" key="6">
    <source>
        <dbReference type="Proteomes" id="UP000829401"/>
    </source>
</evidence>
<dbReference type="InterPro" id="IPR036390">
    <property type="entry name" value="WH_DNA-bd_sf"/>
</dbReference>
<dbReference type="EMBL" id="CP080467">
    <property type="protein sequence ID" value="UNO48940.1"/>
    <property type="molecule type" value="Genomic_DNA"/>
</dbReference>
<dbReference type="PANTHER" id="PTHR30185">
    <property type="entry name" value="CRYPTIC BETA-GLUCOSIDE BGL OPERON ANTITERMINATOR"/>
    <property type="match status" value="1"/>
</dbReference>
<dbReference type="InterPro" id="IPR016152">
    <property type="entry name" value="PTrfase/Anion_transptr"/>
</dbReference>
<evidence type="ECO:0000256" key="4">
    <source>
        <dbReference type="ARBA" id="ARBA00023163"/>
    </source>
</evidence>
<name>T0BL79_ALIAG</name>
<dbReference type="InterPro" id="IPR013196">
    <property type="entry name" value="HTH_11"/>
</dbReference>
<dbReference type="InterPro" id="IPR036095">
    <property type="entry name" value="PTS_EIIB-like_sf"/>
</dbReference>
<dbReference type="eggNOG" id="COG3711">
    <property type="taxonomic scope" value="Bacteria"/>
</dbReference>
<evidence type="ECO:0000256" key="2">
    <source>
        <dbReference type="ARBA" id="ARBA00022737"/>
    </source>
</evidence>
<keyword evidence="6" id="KW-1185">Reference proteome</keyword>
<proteinExistence type="predicted"/>
<dbReference type="KEGG" id="aaco:K1I37_20540"/>
<dbReference type="STRING" id="1356854.N007_10140"/>
<keyword evidence="4" id="KW-0804">Transcription</keyword>
<dbReference type="InterPro" id="IPR050661">
    <property type="entry name" value="BglG_antiterminators"/>
</dbReference>
<dbReference type="SUPFAM" id="SSF55804">
    <property type="entry name" value="Phoshotransferase/anion transport protein"/>
    <property type="match status" value="1"/>
</dbReference>
<dbReference type="SUPFAM" id="SSF46785">
    <property type="entry name" value="Winged helix' DNA-binding domain"/>
    <property type="match status" value="1"/>
</dbReference>
<gene>
    <name evidence="5" type="ORF">K1I37_20540</name>
</gene>
<dbReference type="RefSeq" id="WP_021297084.1">
    <property type="nucleotide sequence ID" value="NZ_AURB01000143.1"/>
</dbReference>
<dbReference type="Proteomes" id="UP000829401">
    <property type="component" value="Chromosome"/>
</dbReference>
<dbReference type="eggNOG" id="COG1762">
    <property type="taxonomic scope" value="Bacteria"/>
</dbReference>
<dbReference type="GO" id="GO:0008982">
    <property type="term" value="F:protein-N(PI)-phosphohistidine-sugar phosphotransferase activity"/>
    <property type="evidence" value="ECO:0007669"/>
    <property type="project" value="InterPro"/>
</dbReference>
<dbReference type="InterPro" id="IPR002178">
    <property type="entry name" value="PTS_EIIA_type-2_dom"/>
</dbReference>
<dbReference type="InterPro" id="IPR036388">
    <property type="entry name" value="WH-like_DNA-bd_sf"/>
</dbReference>
<dbReference type="SUPFAM" id="SSF63520">
    <property type="entry name" value="PTS-regulatory domain, PRD"/>
    <property type="match status" value="1"/>
</dbReference>
<reference evidence="6" key="1">
    <citation type="journal article" date="2022" name="G3 (Bethesda)">
        <title>Unveiling the complete genome sequence of Alicyclobacillus acidoterrestris DSM 3922T, a taint-producing strain.</title>
        <authorList>
            <person name="Leonardo I.C."/>
            <person name="Barreto Crespo M.T."/>
            <person name="Gaspar F.B."/>
        </authorList>
    </citation>
    <scope>NUCLEOTIDE SEQUENCE [LARGE SCALE GENOMIC DNA]</scope>
    <source>
        <strain evidence="6">DSM 3922</strain>
    </source>
</reference>
<dbReference type="OrthoDB" id="9776005at2"/>
<dbReference type="Gene3D" id="3.40.50.2300">
    <property type="match status" value="1"/>
</dbReference>
<evidence type="ECO:0000256" key="1">
    <source>
        <dbReference type="ARBA" id="ARBA00022679"/>
    </source>
</evidence>
<sequence length="678" mass="75794">MAKKLTERQKYILSVILEANDGVDTHDLVRRLEVSRRTIQRDMSAIQSYVALFHLVVRMDSKGISVEGDPSDIRRMVEQIGKIPPKLPLAPKVREARVALDLLMEQGPSKLGYFGKQLHVTSASLSQSLDDIADWLNAHGLSLIRRRGYGVEVQGNEEARREAIAELVYEQVSLSDLMTLFRQNTHGATDHPFVLWFSKWFDVQQIAQVRDVLREELAASNPPLDEAAFYGFMLHVLLTISRINSGASLPPPENATVDASQDVQTCLRIIRRFVQGNGDVSGEAQYLAKHLRGAKVLMTEENRMLPLNLTSMDLAYRMVRYLAKALDMPLAGDRGLVVGMAQHLEPAIHRMMTGLHIRNPLLEEIKRRYETLFHAMRAASHSVLGPYGLEVPDAEVGYLTMHLGASYERLRAQRVFRVRIVCPNGISSAELLASRFRKEFPQVKIVGLGSLHDSADVQCDLVVSTVPIHQQGVPVVTVSPFLTDEEVAQIESVLEELEADSSPMKSGVLEPALAESKAPWYEAASQMSERVQIRRVSAKSIREVIEKIVDDIWSTGDTNDKTALMDAILQREQLGSIVLPGKRLSVLHARTHALSQYQVAIYRLAEPFTVLGVAKREEPVDTVLVLLALSNESVTNIRLFGMLSSALVMDDDLVDILRNAPISVVQQRIRQVMYQTEE</sequence>
<dbReference type="InterPro" id="IPR036634">
    <property type="entry name" value="PRD_sf"/>
</dbReference>
<dbReference type="InterPro" id="IPR013011">
    <property type="entry name" value="PTS_EIIB_2"/>
</dbReference>
<dbReference type="Gene3D" id="1.10.10.10">
    <property type="entry name" value="Winged helix-like DNA-binding domain superfamily/Winged helix DNA-binding domain"/>
    <property type="match status" value="1"/>
</dbReference>
<dbReference type="PANTHER" id="PTHR30185:SF18">
    <property type="entry name" value="TRANSCRIPTIONAL REGULATOR MTLR"/>
    <property type="match status" value="1"/>
</dbReference>